<reference evidence="1" key="1">
    <citation type="submission" date="2020-02" db="EMBL/GenBank/DDBJ databases">
        <authorList>
            <person name="Meier V. D."/>
        </authorList>
    </citation>
    <scope>NUCLEOTIDE SEQUENCE</scope>
    <source>
        <strain evidence="1">AVDCRST_MAG91</strain>
    </source>
</reference>
<evidence type="ECO:0000313" key="1">
    <source>
        <dbReference type="EMBL" id="CAA9502430.1"/>
    </source>
</evidence>
<dbReference type="EMBL" id="CADCVX010000242">
    <property type="protein sequence ID" value="CAA9502430.1"/>
    <property type="molecule type" value="Genomic_DNA"/>
</dbReference>
<proteinExistence type="predicted"/>
<name>A0A6J4SQH7_9SPHN</name>
<gene>
    <name evidence="1" type="ORF">AVDCRST_MAG91-1146</name>
</gene>
<organism evidence="1">
    <name type="scientific">uncultured Sphingomonadaceae bacterium</name>
    <dbReference type="NCBI Taxonomy" id="169976"/>
    <lineage>
        <taxon>Bacteria</taxon>
        <taxon>Pseudomonadati</taxon>
        <taxon>Pseudomonadota</taxon>
        <taxon>Alphaproteobacteria</taxon>
        <taxon>Sphingomonadales</taxon>
        <taxon>Sphingomonadaceae</taxon>
        <taxon>environmental samples</taxon>
    </lineage>
</organism>
<accession>A0A6J4SQH7</accession>
<protein>
    <submittedName>
        <fullName evidence="1">Uncharacterized protein</fullName>
    </submittedName>
</protein>
<sequence>MEAEPVSPACAGTATQAAASPKIIERSMARSFHVIGMTER</sequence>
<dbReference type="AlphaFoldDB" id="A0A6J4SQH7"/>